<proteinExistence type="predicted"/>
<reference evidence="4" key="1">
    <citation type="submission" date="2017-01" db="EMBL/GenBank/DDBJ databases">
        <authorList>
            <person name="Wolfgang W.J."/>
            <person name="Cole J."/>
            <person name="Wroblewski D."/>
            <person name="Mcginnis J."/>
            <person name="Musser K.A."/>
        </authorList>
    </citation>
    <scope>NUCLEOTIDE SEQUENCE [LARGE SCALE GENOMIC DNA]</scope>
    <source>
        <strain evidence="4">DSM 19151</strain>
    </source>
</reference>
<accession>A0A1X3D3N3</accession>
<feature type="signal peptide" evidence="1">
    <location>
        <begin position="1"/>
        <end position="18"/>
    </location>
</feature>
<dbReference type="Proteomes" id="UP000193118">
    <property type="component" value="Unassembled WGS sequence"/>
</dbReference>
<keyword evidence="4" id="KW-1185">Reference proteome</keyword>
<name>A0A1X3D3N3_9NEIS</name>
<dbReference type="EMBL" id="MTBO01000034">
    <property type="protein sequence ID" value="OSI14510.1"/>
    <property type="molecule type" value="Genomic_DNA"/>
</dbReference>
<feature type="domain" description="DUF4189" evidence="2">
    <location>
        <begin position="60"/>
        <end position="161"/>
    </location>
</feature>
<comment type="caution">
    <text evidence="3">The sequence shown here is derived from an EMBL/GenBank/DDBJ whole genome shotgun (WGS) entry which is preliminary data.</text>
</comment>
<evidence type="ECO:0000313" key="3">
    <source>
        <dbReference type="EMBL" id="OSI14510.1"/>
    </source>
</evidence>
<sequence length="175" mass="18548">MKRVVWIFVWLVCTQVNAGELNAANNPAMNPCIQRPELSGCGANGNGQAITNIINIPSHYGAIALDGSKMILGSSENNLKSLRAAKKEAVQDCINLGGTKTSCKVISFTRNGCIALALGGKGAGTQSFSSSRATAQEAESAALQGCRRDGGQKCYIAYSKCSRDPRYQVDRAVME</sequence>
<organism evidence="3 4">
    <name type="scientific">Neisseria dentiae</name>
    <dbReference type="NCBI Taxonomy" id="194197"/>
    <lineage>
        <taxon>Bacteria</taxon>
        <taxon>Pseudomonadati</taxon>
        <taxon>Pseudomonadota</taxon>
        <taxon>Betaproteobacteria</taxon>
        <taxon>Neisseriales</taxon>
        <taxon>Neisseriaceae</taxon>
        <taxon>Neisseria</taxon>
    </lineage>
</organism>
<dbReference type="Pfam" id="PF13827">
    <property type="entry name" value="DUF4189"/>
    <property type="match status" value="1"/>
</dbReference>
<feature type="chain" id="PRO_5010863950" description="DUF4189 domain-containing protein" evidence="1">
    <location>
        <begin position="19"/>
        <end position="175"/>
    </location>
</feature>
<keyword evidence="1" id="KW-0732">Signal</keyword>
<dbReference type="AlphaFoldDB" id="A0A1X3D3N3"/>
<evidence type="ECO:0000259" key="2">
    <source>
        <dbReference type="Pfam" id="PF13827"/>
    </source>
</evidence>
<protein>
    <recommendedName>
        <fullName evidence="2">DUF4189 domain-containing protein</fullName>
    </recommendedName>
</protein>
<dbReference type="InterPro" id="IPR025240">
    <property type="entry name" value="DUF4189"/>
</dbReference>
<gene>
    <name evidence="3" type="ORF">BWD09_10330</name>
</gene>
<evidence type="ECO:0000256" key="1">
    <source>
        <dbReference type="SAM" id="SignalP"/>
    </source>
</evidence>
<dbReference type="STRING" id="194197.BWD09_10330"/>
<evidence type="ECO:0000313" key="4">
    <source>
        <dbReference type="Proteomes" id="UP000193118"/>
    </source>
</evidence>